<dbReference type="PANTHER" id="PTHR11573">
    <property type="entry name" value="RIBONUCLEOSIDE-DIPHOSPHATE REDUCTASE LARGE CHAIN"/>
    <property type="match status" value="1"/>
</dbReference>
<dbReference type="InterPro" id="IPR008926">
    <property type="entry name" value="RNR_R1-su_N"/>
</dbReference>
<dbReference type="PANTHER" id="PTHR11573:SF6">
    <property type="entry name" value="RIBONUCLEOSIDE-DIPHOSPHATE REDUCTASE LARGE SUBUNIT"/>
    <property type="match status" value="1"/>
</dbReference>
<dbReference type="PROSITE" id="PS51161">
    <property type="entry name" value="ATP_CONE"/>
    <property type="match status" value="3"/>
</dbReference>
<feature type="domain" description="ATP-cone" evidence="3">
    <location>
        <begin position="11"/>
        <end position="113"/>
    </location>
</feature>
<dbReference type="SUPFAM" id="SSF48168">
    <property type="entry name" value="R1 subunit of ribonucleotide reductase, N-terminal domain"/>
    <property type="match status" value="1"/>
</dbReference>
<dbReference type="InterPro" id="IPR013509">
    <property type="entry name" value="RNR_lsu_N"/>
</dbReference>
<evidence type="ECO:0000259" key="3">
    <source>
        <dbReference type="PROSITE" id="PS51161"/>
    </source>
</evidence>
<dbReference type="InterPro" id="IPR039718">
    <property type="entry name" value="Rrm1"/>
</dbReference>
<dbReference type="Pfam" id="PF03477">
    <property type="entry name" value="ATP-cone"/>
    <property type="match status" value="2"/>
</dbReference>
<organism evidence="4">
    <name type="scientific">hydrothermal vent metagenome</name>
    <dbReference type="NCBI Taxonomy" id="652676"/>
    <lineage>
        <taxon>unclassified sequences</taxon>
        <taxon>metagenomes</taxon>
        <taxon>ecological metagenomes</taxon>
    </lineage>
</organism>
<keyword evidence="4" id="KW-0560">Oxidoreductase</keyword>
<dbReference type="SUPFAM" id="SSF51998">
    <property type="entry name" value="PFL-like glycyl radical enzymes"/>
    <property type="match status" value="1"/>
</dbReference>
<protein>
    <submittedName>
        <fullName evidence="4">Ribonucleotide reductase of class Ia (Aerobic), alpha subunit</fullName>
        <ecNumber evidence="4">1.17.4.1</ecNumber>
    </submittedName>
</protein>
<dbReference type="GO" id="GO:0004748">
    <property type="term" value="F:ribonucleoside-diphosphate reductase activity, thioredoxin disulfide as acceptor"/>
    <property type="evidence" value="ECO:0007669"/>
    <property type="project" value="UniProtKB-EC"/>
</dbReference>
<keyword evidence="2" id="KW-0067">ATP-binding</keyword>
<dbReference type="EC" id="1.17.4.1" evidence="4"/>
<dbReference type="AlphaFoldDB" id="A0A3B0SZP9"/>
<reference evidence="4" key="1">
    <citation type="submission" date="2018-06" db="EMBL/GenBank/DDBJ databases">
        <authorList>
            <person name="Zhirakovskaya E."/>
        </authorList>
    </citation>
    <scope>NUCLEOTIDE SEQUENCE</scope>
</reference>
<dbReference type="InterPro" id="IPR005144">
    <property type="entry name" value="ATP-cone_dom"/>
</dbReference>
<dbReference type="GO" id="GO:0005524">
    <property type="term" value="F:ATP binding"/>
    <property type="evidence" value="ECO:0007669"/>
    <property type="project" value="UniProtKB-KW"/>
</dbReference>
<proteinExistence type="predicted"/>
<evidence type="ECO:0000256" key="2">
    <source>
        <dbReference type="ARBA" id="ARBA00022840"/>
    </source>
</evidence>
<dbReference type="Gene3D" id="3.20.70.20">
    <property type="match status" value="1"/>
</dbReference>
<feature type="domain" description="ATP-cone" evidence="3">
    <location>
        <begin position="119"/>
        <end position="217"/>
    </location>
</feature>
<dbReference type="GO" id="GO:0005971">
    <property type="term" value="C:ribonucleoside-diphosphate reductase complex"/>
    <property type="evidence" value="ECO:0007669"/>
    <property type="project" value="TreeGrafter"/>
</dbReference>
<sequence>MAIETTTELEINVKKRGGQVVAFNETRISKAIENAFKEFRKLPREVELSIESSRDAQKVALCVFSVLKERALNKEHITVEEVQDEVIRQIYENGFKDVGELYANYRKQHSARRSLFELYNTVKRDGKTVSFKPEKITSAIAKAFRANNNHILTEILLGKVHEISDEVISEIRKLWPDGKSIEIEEIQDLVERCLMKNGFHTVARTFIVYREERSKVRREQQRSESSDDSFDWAKNIFYETKSGEEKPLNLKEIRFLIESCCVGLENVSSEEVLKESVKNYFHGITEEKIAVSNIMAAKAFIEKEPNYSYVAARLLLLKQYNEAIGRNVSFDGVKTEYSLYFASYIRKAVELELLSPDLLSFDLKMLGNSLKPRRDFKFKYLGIQTLYDRYFIHSEGVRLELPQVFWMRVAMGLARKEKSQKNQKAIEFYNILATFRFMSSTPTLFNSGTRHSQLSSCFLTTIDDDLHHIFKCVQDDAMMSKWSGGLGND</sequence>
<evidence type="ECO:0000313" key="4">
    <source>
        <dbReference type="EMBL" id="VAW11545.1"/>
    </source>
</evidence>
<dbReference type="GO" id="GO:0009263">
    <property type="term" value="P:deoxyribonucleotide biosynthetic process"/>
    <property type="evidence" value="ECO:0007669"/>
    <property type="project" value="InterPro"/>
</dbReference>
<dbReference type="Pfam" id="PF00317">
    <property type="entry name" value="Ribonuc_red_lgN"/>
    <property type="match status" value="1"/>
</dbReference>
<name>A0A3B0SZP9_9ZZZZ</name>
<gene>
    <name evidence="4" type="ORF">MNBD_BACTEROID05-61</name>
</gene>
<evidence type="ECO:0000256" key="1">
    <source>
        <dbReference type="ARBA" id="ARBA00022741"/>
    </source>
</evidence>
<feature type="non-terminal residue" evidence="4">
    <location>
        <position position="489"/>
    </location>
</feature>
<keyword evidence="1" id="KW-0547">Nucleotide-binding</keyword>
<accession>A0A3B0SZP9</accession>
<feature type="domain" description="ATP-cone" evidence="3">
    <location>
        <begin position="237"/>
        <end position="325"/>
    </location>
</feature>
<dbReference type="EMBL" id="UOEN01000023">
    <property type="protein sequence ID" value="VAW11545.1"/>
    <property type="molecule type" value="Genomic_DNA"/>
</dbReference>